<evidence type="ECO:0000259" key="4">
    <source>
        <dbReference type="Pfam" id="PF13180"/>
    </source>
</evidence>
<dbReference type="InterPro" id="IPR001478">
    <property type="entry name" value="PDZ"/>
</dbReference>
<evidence type="ECO:0000313" key="6">
    <source>
        <dbReference type="Proteomes" id="UP000224130"/>
    </source>
</evidence>
<dbReference type="InterPro" id="IPR008269">
    <property type="entry name" value="Lon_proteolytic"/>
</dbReference>
<dbReference type="RefSeq" id="WP_245852139.1">
    <property type="nucleotide sequence ID" value="NZ_PDJJ01000001.1"/>
</dbReference>
<evidence type="ECO:0000256" key="2">
    <source>
        <dbReference type="SAM" id="Phobius"/>
    </source>
</evidence>
<organism evidence="5 6">
    <name type="scientific">Isoptericola jiangsuensis</name>
    <dbReference type="NCBI Taxonomy" id="548579"/>
    <lineage>
        <taxon>Bacteria</taxon>
        <taxon>Bacillati</taxon>
        <taxon>Actinomycetota</taxon>
        <taxon>Actinomycetes</taxon>
        <taxon>Micrococcales</taxon>
        <taxon>Promicromonosporaceae</taxon>
        <taxon>Isoptericola</taxon>
    </lineage>
</organism>
<dbReference type="InterPro" id="IPR020568">
    <property type="entry name" value="Ribosomal_Su5_D2-typ_SF"/>
</dbReference>
<dbReference type="InterPro" id="IPR036034">
    <property type="entry name" value="PDZ_sf"/>
</dbReference>
<name>A0A2A9ETQ1_9MICO</name>
<keyword evidence="2" id="KW-1133">Transmembrane helix</keyword>
<accession>A0A2A9ETQ1</accession>
<sequence length="392" mass="40476">MSFERGQDPVESSGQALAAPQGTEPWHGDDDPRVTRHRAGPRATTLVVSMLVASVTAAVLLVMPTAYAIRTPGPTEDTLGTQEQGEGQSATEVPLIEIEGAETYAASGELRLTTVSVYGGPGGDVLFGDVLWGWSSQERSVQPVESIFPEAVTSQEQQELGQAQMLSSQESATVAALTELGYEVPTTMTVVEAAAGTGADGVVEPGDVIVSLDGEPLETYTELLTALDAVTPGADVVLGVERDGEPTDLTVTTGQGDGRALLGVLIDPRYDFPVDVTIQIEDIGGPSAGTMFALGIIDRLTPEDELAGAVVAGTGTMDVDGRVGAIGGIEQKMYGALRDGAQWFLAPEGNCGEVVGHEPDGLEVVKVATLAEARAAMEAIGAGTGEDLPRCG</sequence>
<dbReference type="GO" id="GO:0004252">
    <property type="term" value="F:serine-type endopeptidase activity"/>
    <property type="evidence" value="ECO:0007669"/>
    <property type="project" value="InterPro"/>
</dbReference>
<keyword evidence="2" id="KW-0472">Membrane</keyword>
<evidence type="ECO:0000259" key="3">
    <source>
        <dbReference type="Pfam" id="PF05362"/>
    </source>
</evidence>
<feature type="domain" description="PDZ" evidence="4">
    <location>
        <begin position="189"/>
        <end position="252"/>
    </location>
</feature>
<feature type="region of interest" description="Disordered" evidence="1">
    <location>
        <begin position="1"/>
        <end position="37"/>
    </location>
</feature>
<dbReference type="Gene3D" id="3.30.230.10">
    <property type="match status" value="1"/>
</dbReference>
<evidence type="ECO:0000313" key="5">
    <source>
        <dbReference type="EMBL" id="PFG42394.1"/>
    </source>
</evidence>
<reference evidence="5 6" key="1">
    <citation type="submission" date="2017-10" db="EMBL/GenBank/DDBJ databases">
        <title>Sequencing the genomes of 1000 actinobacteria strains.</title>
        <authorList>
            <person name="Klenk H.-P."/>
        </authorList>
    </citation>
    <scope>NUCLEOTIDE SEQUENCE [LARGE SCALE GENOMIC DNA]</scope>
    <source>
        <strain evidence="5 6">DSM 21863</strain>
    </source>
</reference>
<feature type="domain" description="Lon proteolytic" evidence="3">
    <location>
        <begin position="285"/>
        <end position="354"/>
    </location>
</feature>
<dbReference type="GO" id="GO:0004176">
    <property type="term" value="F:ATP-dependent peptidase activity"/>
    <property type="evidence" value="ECO:0007669"/>
    <property type="project" value="InterPro"/>
</dbReference>
<protein>
    <submittedName>
        <fullName evidence="5">PDZ domain-containing protein</fullName>
    </submittedName>
</protein>
<dbReference type="InterPro" id="IPR014721">
    <property type="entry name" value="Ribsml_uS5_D2-typ_fold_subgr"/>
</dbReference>
<keyword evidence="6" id="KW-1185">Reference proteome</keyword>
<evidence type="ECO:0000256" key="1">
    <source>
        <dbReference type="SAM" id="MobiDB-lite"/>
    </source>
</evidence>
<dbReference type="Proteomes" id="UP000224130">
    <property type="component" value="Unassembled WGS sequence"/>
</dbReference>
<gene>
    <name evidence="5" type="ORF">ATJ88_1052</name>
</gene>
<comment type="caution">
    <text evidence="5">The sequence shown here is derived from an EMBL/GenBank/DDBJ whole genome shotgun (WGS) entry which is preliminary data.</text>
</comment>
<feature type="transmembrane region" description="Helical" evidence="2">
    <location>
        <begin position="46"/>
        <end position="69"/>
    </location>
</feature>
<keyword evidence="2" id="KW-0812">Transmembrane</keyword>
<dbReference type="EMBL" id="PDJJ01000001">
    <property type="protein sequence ID" value="PFG42394.1"/>
    <property type="molecule type" value="Genomic_DNA"/>
</dbReference>
<dbReference type="GO" id="GO:0006508">
    <property type="term" value="P:proteolysis"/>
    <property type="evidence" value="ECO:0007669"/>
    <property type="project" value="InterPro"/>
</dbReference>
<dbReference type="SUPFAM" id="SSF54211">
    <property type="entry name" value="Ribosomal protein S5 domain 2-like"/>
    <property type="match status" value="1"/>
</dbReference>
<proteinExistence type="predicted"/>
<dbReference type="Pfam" id="PF13180">
    <property type="entry name" value="PDZ_2"/>
    <property type="match status" value="1"/>
</dbReference>
<dbReference type="Pfam" id="PF05362">
    <property type="entry name" value="Lon_C"/>
    <property type="match status" value="1"/>
</dbReference>
<dbReference type="Gene3D" id="2.30.42.10">
    <property type="match status" value="1"/>
</dbReference>
<dbReference type="AlphaFoldDB" id="A0A2A9ETQ1"/>
<dbReference type="SUPFAM" id="SSF50156">
    <property type="entry name" value="PDZ domain-like"/>
    <property type="match status" value="1"/>
</dbReference>